<evidence type="ECO:0000313" key="1">
    <source>
        <dbReference type="EMBL" id="TRU52765.1"/>
    </source>
</evidence>
<evidence type="ECO:0000313" key="2">
    <source>
        <dbReference type="Proteomes" id="UP000316958"/>
    </source>
</evidence>
<sequence length="196" mass="22597">MIKSWLDGDEDLEHNLLTKDSPASIFLCPKCGSCHTIKNGSTHNGKPKRKCKDCGRQLVSNPTNKTVSDETKQLIDKLLLERISLRGIARVTGVSWSWLQNYVNNKLASVPRQVKVSEKSKSKLVRECDEMWSLVFSKTIKVYIWLAIDRKTREIIGCYLGDRIRQSAKKPWIQFTRCLPTMCCYLGSAEKVFRWW</sequence>
<name>A0A552G1B0_MICAE</name>
<comment type="caution">
    <text evidence="1">The sequence shown here is derived from an EMBL/GenBank/DDBJ whole genome shotgun (WGS) entry which is preliminary data.</text>
</comment>
<dbReference type="Proteomes" id="UP000316958">
    <property type="component" value="Unassembled WGS sequence"/>
</dbReference>
<organism evidence="1 2">
    <name type="scientific">Microcystis aeruginosa Ma_QC_Ch_20071001_S25D</name>
    <dbReference type="NCBI Taxonomy" id="2486250"/>
    <lineage>
        <taxon>Bacteria</taxon>
        <taxon>Bacillati</taxon>
        <taxon>Cyanobacteriota</taxon>
        <taxon>Cyanophyceae</taxon>
        <taxon>Oscillatoriophycideae</taxon>
        <taxon>Chroococcales</taxon>
        <taxon>Microcystaceae</taxon>
        <taxon>Microcystis</taxon>
    </lineage>
</organism>
<dbReference type="PANTHER" id="PTHR33293">
    <property type="entry name" value="INSERTION ELEMENT IS1 1 PROTEIN INSB-RELATED"/>
    <property type="match status" value="1"/>
</dbReference>
<proteinExistence type="predicted"/>
<protein>
    <submittedName>
        <fullName evidence="1">IS1 family transposase</fullName>
    </submittedName>
</protein>
<dbReference type="AlphaFoldDB" id="A0A552G1B0"/>
<dbReference type="EMBL" id="SFBE01000087">
    <property type="protein sequence ID" value="TRU52765.1"/>
    <property type="molecule type" value="Genomic_DNA"/>
</dbReference>
<dbReference type="InterPro" id="IPR051354">
    <property type="entry name" value="Transposase_27_IS1"/>
</dbReference>
<accession>A0A552G1B0</accession>
<dbReference type="PANTHER" id="PTHR33293:SF1">
    <property type="entry name" value="INSERTION ELEMENT IS1 1 PROTEIN INSB-RELATED"/>
    <property type="match status" value="1"/>
</dbReference>
<dbReference type="NCBIfam" id="NF033558">
    <property type="entry name" value="transpos_IS1"/>
    <property type="match status" value="1"/>
</dbReference>
<gene>
    <name evidence="1" type="ORF">EWV57_04935</name>
</gene>
<reference evidence="1 2" key="1">
    <citation type="submission" date="2019-01" db="EMBL/GenBank/DDBJ databases">
        <title>Coherence of Microcystis species and biogeography revealed through population genomics.</title>
        <authorList>
            <person name="Perez-Carrascal O.M."/>
            <person name="Terrat Y."/>
            <person name="Giani A."/>
            <person name="Fortin N."/>
            <person name="Tromas N."/>
            <person name="Shapiro B.J."/>
        </authorList>
    </citation>
    <scope>NUCLEOTIDE SEQUENCE [LARGE SCALE GENOMIC DNA]</scope>
    <source>
        <strain evidence="1">Ma_QC_Ch_20071001_S25D</strain>
    </source>
</reference>